<dbReference type="PROSITE" id="PS01162">
    <property type="entry name" value="QOR_ZETA_CRYSTAL"/>
    <property type="match status" value="1"/>
</dbReference>
<reference evidence="5 6" key="1">
    <citation type="journal article" date="2022" name="Nat. Ecol. Evol.">
        <title>A masculinizing supergene underlies an exaggerated male reproductive morph in a spider.</title>
        <authorList>
            <person name="Hendrickx F."/>
            <person name="De Corte Z."/>
            <person name="Sonet G."/>
            <person name="Van Belleghem S.M."/>
            <person name="Kostlbacher S."/>
            <person name="Vangestel C."/>
        </authorList>
    </citation>
    <scope>NUCLEOTIDE SEQUENCE [LARGE SCALE GENOMIC DNA]</scope>
    <source>
        <strain evidence="5">W744_W776</strain>
    </source>
</reference>
<accession>A0AAV6VLH4</accession>
<organism evidence="5 6">
    <name type="scientific">Oedothorax gibbosus</name>
    <dbReference type="NCBI Taxonomy" id="931172"/>
    <lineage>
        <taxon>Eukaryota</taxon>
        <taxon>Metazoa</taxon>
        <taxon>Ecdysozoa</taxon>
        <taxon>Arthropoda</taxon>
        <taxon>Chelicerata</taxon>
        <taxon>Arachnida</taxon>
        <taxon>Araneae</taxon>
        <taxon>Araneomorphae</taxon>
        <taxon>Entelegynae</taxon>
        <taxon>Araneoidea</taxon>
        <taxon>Linyphiidae</taxon>
        <taxon>Erigoninae</taxon>
        <taxon>Oedothorax</taxon>
    </lineage>
</organism>
<evidence type="ECO:0000259" key="4">
    <source>
        <dbReference type="SMART" id="SM00829"/>
    </source>
</evidence>
<feature type="domain" description="Enoyl reductase (ER)" evidence="4">
    <location>
        <begin position="37"/>
        <end position="360"/>
    </location>
</feature>
<comment type="caution">
    <text evidence="5">The sequence shown here is derived from an EMBL/GenBank/DDBJ whole genome shotgun (WGS) entry which is preliminary data.</text>
</comment>
<dbReference type="Pfam" id="PF08240">
    <property type="entry name" value="ADH_N"/>
    <property type="match status" value="1"/>
</dbReference>
<gene>
    <name evidence="5" type="ORF">JTE90_007228</name>
</gene>
<evidence type="ECO:0000256" key="2">
    <source>
        <dbReference type="ARBA" id="ARBA00011981"/>
    </source>
</evidence>
<sequence length="363" mass="39636">MCHVLSVSILSWKSSVSKMAEKQSSFKKLMVHEMTTDFRKAVKIETIEMCHPQKEQVCIKIKYVGVNASDINASKGRYFTTGILPYEIGFEAVGEIIEVGEGVEELKIGQSVALLKSGSYAEYVCVPAKEVFPIPEATPKYLTLLVSGLTAAISLDKAGHITAGETVLITAAAGGTGHLAVQWAKAAECHVIATCSTKEKEDMLKDLGCDRIINYKKENLAEVLAKEYPKGVDVIWETIGGQMLIDCVKNLAIKGRLLIIGGITGYKSEEKNALPKLDLSFLPEQLLMKSAAVQGFLLFYFTDCFPTYFKYLCENVQSKKLTPLVDTGLSTPEGEFVGMEGIIRGVEHLHSGKNVGKVVSRIS</sequence>
<dbReference type="InterPro" id="IPR013149">
    <property type="entry name" value="ADH-like_C"/>
</dbReference>
<evidence type="ECO:0000313" key="5">
    <source>
        <dbReference type="EMBL" id="KAG8197489.1"/>
    </source>
</evidence>
<dbReference type="EC" id="1.3.1.48" evidence="2"/>
<keyword evidence="3" id="KW-0560">Oxidoreductase</keyword>
<dbReference type="AlphaFoldDB" id="A0AAV6VLH4"/>
<protein>
    <recommendedName>
        <fullName evidence="2">15-oxoprostaglandin 13-reductase</fullName>
        <ecNumber evidence="2">1.3.1.48</ecNumber>
    </recommendedName>
</protein>
<evidence type="ECO:0000313" key="6">
    <source>
        <dbReference type="Proteomes" id="UP000827092"/>
    </source>
</evidence>
<dbReference type="Gene3D" id="3.90.180.10">
    <property type="entry name" value="Medium-chain alcohol dehydrogenases, catalytic domain"/>
    <property type="match status" value="1"/>
</dbReference>
<dbReference type="SUPFAM" id="SSF50129">
    <property type="entry name" value="GroES-like"/>
    <property type="match status" value="1"/>
</dbReference>
<keyword evidence="6" id="KW-1185">Reference proteome</keyword>
<dbReference type="InterPro" id="IPR036291">
    <property type="entry name" value="NAD(P)-bd_dom_sf"/>
</dbReference>
<dbReference type="InterPro" id="IPR013154">
    <property type="entry name" value="ADH-like_N"/>
</dbReference>
<name>A0AAV6VLH4_9ARAC</name>
<dbReference type="Gene3D" id="3.40.50.720">
    <property type="entry name" value="NAD(P)-binding Rossmann-like Domain"/>
    <property type="match status" value="1"/>
</dbReference>
<dbReference type="InterPro" id="IPR020843">
    <property type="entry name" value="ER"/>
</dbReference>
<evidence type="ECO:0000256" key="1">
    <source>
        <dbReference type="ARBA" id="ARBA00010371"/>
    </source>
</evidence>
<dbReference type="EMBL" id="JAFNEN010000054">
    <property type="protein sequence ID" value="KAG8197489.1"/>
    <property type="molecule type" value="Genomic_DNA"/>
</dbReference>
<dbReference type="GO" id="GO:0005739">
    <property type="term" value="C:mitochondrion"/>
    <property type="evidence" value="ECO:0007669"/>
    <property type="project" value="TreeGrafter"/>
</dbReference>
<dbReference type="Pfam" id="PF00107">
    <property type="entry name" value="ADH_zinc_N"/>
    <property type="match status" value="1"/>
</dbReference>
<dbReference type="PANTHER" id="PTHR43677:SF3">
    <property type="entry name" value="PROSTAGLANDIN REDUCTASE 3"/>
    <property type="match status" value="1"/>
</dbReference>
<dbReference type="InterPro" id="IPR051397">
    <property type="entry name" value="Zn-ADH-like_protein"/>
</dbReference>
<dbReference type="GO" id="GO:0008270">
    <property type="term" value="F:zinc ion binding"/>
    <property type="evidence" value="ECO:0007669"/>
    <property type="project" value="InterPro"/>
</dbReference>
<dbReference type="SUPFAM" id="SSF51735">
    <property type="entry name" value="NAD(P)-binding Rossmann-fold domains"/>
    <property type="match status" value="1"/>
</dbReference>
<dbReference type="GO" id="GO:0047522">
    <property type="term" value="F:15-oxoprostaglandin 13-reductase [NAD(P)+] activity"/>
    <property type="evidence" value="ECO:0007669"/>
    <property type="project" value="UniProtKB-EC"/>
</dbReference>
<evidence type="ECO:0000256" key="3">
    <source>
        <dbReference type="ARBA" id="ARBA00023002"/>
    </source>
</evidence>
<dbReference type="SMART" id="SM00829">
    <property type="entry name" value="PKS_ER"/>
    <property type="match status" value="1"/>
</dbReference>
<proteinExistence type="inferred from homology"/>
<dbReference type="InterPro" id="IPR011032">
    <property type="entry name" value="GroES-like_sf"/>
</dbReference>
<dbReference type="Proteomes" id="UP000827092">
    <property type="component" value="Unassembled WGS sequence"/>
</dbReference>
<dbReference type="FunFam" id="3.40.50.720:FF:000121">
    <property type="entry name" value="Prostaglandin reductase 2"/>
    <property type="match status" value="1"/>
</dbReference>
<comment type="similarity">
    <text evidence="1">Belongs to the zinc-containing alcohol dehydrogenase family. Quinone oxidoreductase subfamily.</text>
</comment>
<dbReference type="InterPro" id="IPR002364">
    <property type="entry name" value="Quin_OxRdtase/zeta-crystal_CS"/>
</dbReference>
<dbReference type="PANTHER" id="PTHR43677">
    <property type="entry name" value="SHORT-CHAIN DEHYDROGENASE/REDUCTASE"/>
    <property type="match status" value="1"/>
</dbReference>